<dbReference type="AlphaFoldDB" id="A0A9D9DYT6"/>
<dbReference type="GO" id="GO:0046961">
    <property type="term" value="F:proton-transporting ATPase activity, rotational mechanism"/>
    <property type="evidence" value="ECO:0007669"/>
    <property type="project" value="InterPro"/>
</dbReference>
<evidence type="ECO:0000256" key="3">
    <source>
        <dbReference type="ARBA" id="ARBA00022448"/>
    </source>
</evidence>
<comment type="caution">
    <text evidence="5">The sequence shown here is derived from an EMBL/GenBank/DDBJ whole genome shotgun (WGS) entry which is preliminary data.</text>
</comment>
<dbReference type="Pfam" id="PF01991">
    <property type="entry name" value="vATP-synt_E"/>
    <property type="match status" value="1"/>
</dbReference>
<name>A0A9D9DYT6_9SPIO</name>
<gene>
    <name evidence="5" type="ORF">IAA97_03410</name>
</gene>
<dbReference type="GO" id="GO:0033178">
    <property type="term" value="C:proton-transporting two-sector ATPase complex, catalytic domain"/>
    <property type="evidence" value="ECO:0007669"/>
    <property type="project" value="InterPro"/>
</dbReference>
<proteinExistence type="inferred from homology"/>
<dbReference type="Gene3D" id="1.20.5.620">
    <property type="entry name" value="F1F0 ATP synthase subunit B, membrane domain"/>
    <property type="match status" value="1"/>
</dbReference>
<dbReference type="InterPro" id="IPR038495">
    <property type="entry name" value="ATPase_E_C"/>
</dbReference>
<comment type="similarity">
    <text evidence="1">Belongs to the V-ATPase E subunit family.</text>
</comment>
<organism evidence="5 6">
    <name type="scientific">Candidatus Ornithospirochaeta stercoripullorum</name>
    <dbReference type="NCBI Taxonomy" id="2840899"/>
    <lineage>
        <taxon>Bacteria</taxon>
        <taxon>Pseudomonadati</taxon>
        <taxon>Spirochaetota</taxon>
        <taxon>Spirochaetia</taxon>
        <taxon>Spirochaetales</taxon>
        <taxon>Spirochaetaceae</taxon>
        <taxon>Spirochaetaceae incertae sedis</taxon>
        <taxon>Candidatus Ornithospirochaeta</taxon>
    </lineage>
</organism>
<evidence type="ECO:0000313" key="5">
    <source>
        <dbReference type="EMBL" id="MBO8436008.1"/>
    </source>
</evidence>
<dbReference type="Gene3D" id="3.30.2320.30">
    <property type="entry name" value="ATP synthase, E subunit, C-terminal"/>
    <property type="match status" value="1"/>
</dbReference>
<reference evidence="5" key="1">
    <citation type="submission" date="2020-10" db="EMBL/GenBank/DDBJ databases">
        <authorList>
            <person name="Gilroy R."/>
        </authorList>
    </citation>
    <scope>NUCLEOTIDE SEQUENCE</scope>
    <source>
        <strain evidence="5">7293</strain>
    </source>
</reference>
<dbReference type="InterPro" id="IPR002842">
    <property type="entry name" value="ATPase_V1_Esu"/>
</dbReference>
<dbReference type="SUPFAM" id="SSF160527">
    <property type="entry name" value="V-type ATPase subunit E-like"/>
    <property type="match status" value="1"/>
</dbReference>
<evidence type="ECO:0000313" key="6">
    <source>
        <dbReference type="Proteomes" id="UP000823615"/>
    </source>
</evidence>
<dbReference type="Proteomes" id="UP000823615">
    <property type="component" value="Unassembled WGS sequence"/>
</dbReference>
<sequence length="208" mass="23362">MKGEDNPLIQGILQEARAKADEIGANAEREAESIISEARERAEREAGMERKSYSVRLEQIQAREESARRSIDRLAELRSLDSAYTSVMAEVDKRLKDLLSDPSFSKTLVSWIAEAAIGLDRKEAKVSFSEKTPVTEEMLREAEALVKKETGASLSLSLDSERLSGAGVVVSSLDGKVSYNNQLEVRMRRYSRDIRRIVQEENARQNSR</sequence>
<protein>
    <recommendedName>
        <fullName evidence="2">V-type ATP synthase subunit E</fullName>
    </recommendedName>
</protein>
<dbReference type="EMBL" id="JADIMT010000044">
    <property type="protein sequence ID" value="MBO8436008.1"/>
    <property type="molecule type" value="Genomic_DNA"/>
</dbReference>
<reference evidence="5" key="2">
    <citation type="journal article" date="2021" name="PeerJ">
        <title>Extensive microbial diversity within the chicken gut microbiome revealed by metagenomics and culture.</title>
        <authorList>
            <person name="Gilroy R."/>
            <person name="Ravi A."/>
            <person name="Getino M."/>
            <person name="Pursley I."/>
            <person name="Horton D.L."/>
            <person name="Alikhan N.F."/>
            <person name="Baker D."/>
            <person name="Gharbi K."/>
            <person name="Hall N."/>
            <person name="Watson M."/>
            <person name="Adriaenssens E.M."/>
            <person name="Foster-Nyarko E."/>
            <person name="Jarju S."/>
            <person name="Secka A."/>
            <person name="Antonio M."/>
            <person name="Oren A."/>
            <person name="Chaudhuri R.R."/>
            <person name="La Ragione R."/>
            <person name="Hildebrand F."/>
            <person name="Pallen M.J."/>
        </authorList>
    </citation>
    <scope>NUCLEOTIDE SEQUENCE</scope>
    <source>
        <strain evidence="5">7293</strain>
    </source>
</reference>
<keyword evidence="4" id="KW-0406">Ion transport</keyword>
<keyword evidence="3" id="KW-0813">Transport</keyword>
<evidence type="ECO:0000256" key="1">
    <source>
        <dbReference type="ARBA" id="ARBA00005901"/>
    </source>
</evidence>
<evidence type="ECO:0000256" key="2">
    <source>
        <dbReference type="ARBA" id="ARBA00020756"/>
    </source>
</evidence>
<accession>A0A9D9DYT6</accession>
<evidence type="ECO:0000256" key="4">
    <source>
        <dbReference type="ARBA" id="ARBA00023065"/>
    </source>
</evidence>